<keyword evidence="5 10" id="KW-0812">Transmembrane</keyword>
<evidence type="ECO:0000313" key="12">
    <source>
        <dbReference type="Proteomes" id="UP000001916"/>
    </source>
</evidence>
<evidence type="ECO:0000256" key="9">
    <source>
        <dbReference type="ARBA" id="ARBA00031636"/>
    </source>
</evidence>
<keyword evidence="7" id="KW-0406">Ion transport</keyword>
<feature type="transmembrane region" description="Helical" evidence="10">
    <location>
        <begin position="275"/>
        <end position="292"/>
    </location>
</feature>
<keyword evidence="6 10" id="KW-1133">Transmembrane helix</keyword>
<dbReference type="PANTHER" id="PTHR43298">
    <property type="entry name" value="MULTIDRUG RESISTANCE PROTEIN NORM-RELATED"/>
    <property type="match status" value="1"/>
</dbReference>
<dbReference type="GO" id="GO:0005886">
    <property type="term" value="C:plasma membrane"/>
    <property type="evidence" value="ECO:0007669"/>
    <property type="project" value="UniProtKB-SubCell"/>
</dbReference>
<feature type="transmembrane region" description="Helical" evidence="10">
    <location>
        <begin position="379"/>
        <end position="399"/>
    </location>
</feature>
<evidence type="ECO:0000256" key="3">
    <source>
        <dbReference type="ARBA" id="ARBA00022449"/>
    </source>
</evidence>
<evidence type="ECO:0000256" key="10">
    <source>
        <dbReference type="SAM" id="Phobius"/>
    </source>
</evidence>
<comment type="subcellular location">
    <subcellularLocation>
        <location evidence="1">Cell membrane</location>
        <topology evidence="1">Multi-pass membrane protein</topology>
    </subcellularLocation>
</comment>
<evidence type="ECO:0000256" key="5">
    <source>
        <dbReference type="ARBA" id="ARBA00022692"/>
    </source>
</evidence>
<proteinExistence type="predicted"/>
<dbReference type="GO" id="GO:0015297">
    <property type="term" value="F:antiporter activity"/>
    <property type="evidence" value="ECO:0007669"/>
    <property type="project" value="UniProtKB-KW"/>
</dbReference>
<evidence type="ECO:0000256" key="4">
    <source>
        <dbReference type="ARBA" id="ARBA00022475"/>
    </source>
</evidence>
<feature type="transmembrane region" description="Helical" evidence="10">
    <location>
        <begin position="51"/>
        <end position="70"/>
    </location>
</feature>
<dbReference type="eggNOG" id="COG0534">
    <property type="taxonomic scope" value="Bacteria"/>
</dbReference>
<dbReference type="STRING" id="526227.Mesil_0981"/>
<evidence type="ECO:0000313" key="11">
    <source>
        <dbReference type="EMBL" id="ADH62889.1"/>
    </source>
</evidence>
<dbReference type="Proteomes" id="UP000001916">
    <property type="component" value="Chromosome"/>
</dbReference>
<dbReference type="KEGG" id="msv:Mesil_0981"/>
<gene>
    <name evidence="11" type="ordered locus">Mesil_0981</name>
</gene>
<feature type="transmembrane region" description="Helical" evidence="10">
    <location>
        <begin position="230"/>
        <end position="255"/>
    </location>
</feature>
<organism evidence="11 12">
    <name type="scientific">Allomeiothermus silvanus (strain ATCC 700542 / DSM 9946 / NBRC 106475 / NCIMB 13440 / VI-R2)</name>
    <name type="common">Thermus silvanus</name>
    <dbReference type="NCBI Taxonomy" id="526227"/>
    <lineage>
        <taxon>Bacteria</taxon>
        <taxon>Thermotogati</taxon>
        <taxon>Deinococcota</taxon>
        <taxon>Deinococci</taxon>
        <taxon>Thermales</taxon>
        <taxon>Thermaceae</taxon>
        <taxon>Allomeiothermus</taxon>
    </lineage>
</organism>
<dbReference type="HOGENOM" id="CLU_012893_5_1_0"/>
<dbReference type="RefSeq" id="WP_013157472.1">
    <property type="nucleotide sequence ID" value="NC_014212.1"/>
</dbReference>
<name>D7BCK4_ALLS1</name>
<feature type="transmembrane region" description="Helical" evidence="10">
    <location>
        <begin position="21"/>
        <end position="45"/>
    </location>
</feature>
<keyword evidence="3" id="KW-0050">Antiport</keyword>
<evidence type="ECO:0000256" key="8">
    <source>
        <dbReference type="ARBA" id="ARBA00023136"/>
    </source>
</evidence>
<dbReference type="AlphaFoldDB" id="D7BCK4"/>
<dbReference type="InterPro" id="IPR002528">
    <property type="entry name" value="MATE_fam"/>
</dbReference>
<evidence type="ECO:0000256" key="7">
    <source>
        <dbReference type="ARBA" id="ARBA00023065"/>
    </source>
</evidence>
<dbReference type="GO" id="GO:0042910">
    <property type="term" value="F:xenobiotic transmembrane transporter activity"/>
    <property type="evidence" value="ECO:0007669"/>
    <property type="project" value="InterPro"/>
</dbReference>
<keyword evidence="2" id="KW-0813">Transport</keyword>
<evidence type="ECO:0000256" key="2">
    <source>
        <dbReference type="ARBA" id="ARBA00022448"/>
    </source>
</evidence>
<dbReference type="OrthoDB" id="9780160at2"/>
<keyword evidence="8 10" id="KW-0472">Membrane</keyword>
<dbReference type="PIRSF" id="PIRSF006603">
    <property type="entry name" value="DinF"/>
    <property type="match status" value="1"/>
</dbReference>
<feature type="transmembrane region" description="Helical" evidence="10">
    <location>
        <begin position="313"/>
        <end position="336"/>
    </location>
</feature>
<dbReference type="Pfam" id="PF01554">
    <property type="entry name" value="MatE"/>
    <property type="match status" value="2"/>
</dbReference>
<protein>
    <recommendedName>
        <fullName evidence="9">Multidrug-efflux transporter</fullName>
    </recommendedName>
</protein>
<reference evidence="11 12" key="1">
    <citation type="journal article" date="2010" name="Stand. Genomic Sci.">
        <title>Complete genome sequence of Meiothermus silvanus type strain (VI-R2).</title>
        <authorList>
            <person name="Sikorski J."/>
            <person name="Tindall B.J."/>
            <person name="Lowry S."/>
            <person name="Lucas S."/>
            <person name="Nolan M."/>
            <person name="Copeland A."/>
            <person name="Glavina Del Rio T."/>
            <person name="Tice H."/>
            <person name="Cheng J.F."/>
            <person name="Han C."/>
            <person name="Pitluck S."/>
            <person name="Liolios K."/>
            <person name="Ivanova N."/>
            <person name="Mavromatis K."/>
            <person name="Mikhailova N."/>
            <person name="Pati A."/>
            <person name="Goodwin L."/>
            <person name="Chen A."/>
            <person name="Palaniappan K."/>
            <person name="Land M."/>
            <person name="Hauser L."/>
            <person name="Chang Y.J."/>
            <person name="Jeffries C.D."/>
            <person name="Rohde M."/>
            <person name="Goker M."/>
            <person name="Woyke T."/>
            <person name="Bristow J."/>
            <person name="Eisen J.A."/>
            <person name="Markowitz V."/>
            <person name="Hugenholtz P."/>
            <person name="Kyrpides N.C."/>
            <person name="Klenk H.P."/>
            <person name="Lapidus A."/>
        </authorList>
    </citation>
    <scope>NUCLEOTIDE SEQUENCE [LARGE SCALE GENOMIC DNA]</scope>
    <source>
        <strain evidence="12">ATCC 700542 / DSM 9946 / VI-R2</strain>
    </source>
</reference>
<dbReference type="InterPro" id="IPR048279">
    <property type="entry name" value="MdtK-like"/>
</dbReference>
<feature type="transmembrane region" description="Helical" evidence="10">
    <location>
        <begin position="348"/>
        <end position="372"/>
    </location>
</feature>
<feature type="transmembrane region" description="Helical" evidence="10">
    <location>
        <begin position="90"/>
        <end position="108"/>
    </location>
</feature>
<dbReference type="NCBIfam" id="TIGR00797">
    <property type="entry name" value="matE"/>
    <property type="match status" value="1"/>
</dbReference>
<feature type="transmembrane region" description="Helical" evidence="10">
    <location>
        <begin position="186"/>
        <end position="209"/>
    </location>
</feature>
<evidence type="ECO:0000256" key="1">
    <source>
        <dbReference type="ARBA" id="ARBA00004651"/>
    </source>
</evidence>
<keyword evidence="4" id="KW-1003">Cell membrane</keyword>
<keyword evidence="12" id="KW-1185">Reference proteome</keyword>
<dbReference type="EMBL" id="CP002042">
    <property type="protein sequence ID" value="ADH62889.1"/>
    <property type="molecule type" value="Genomic_DNA"/>
</dbReference>
<dbReference type="InterPro" id="IPR050222">
    <property type="entry name" value="MATE_MdtK"/>
</dbReference>
<feature type="transmembrane region" description="Helical" evidence="10">
    <location>
        <begin position="128"/>
        <end position="149"/>
    </location>
</feature>
<sequence length="456" mass="48970">MDIHTRREIAKIAIPVGLESTFQLGLGFVNQVIVGTLGTATIAAVGLANNVLFIGILCLNTLGAGCAILASRARGRGDEAAVSRISSLSLGFAITLAASFALPLALYAQPFLDGVGASTEVARIGGPYLSLVALSLPLVTASVVSSAVFRTLGHARLPMAVTMTAMALTPFLSWLFVIPLELGAVGAAWASLITQFLRALVLVGLLFFSRWGIAWSWPSWGEARVILREMIPLVLPLFITEIVFSCGSFLFALLFERVSTEALAAFQIMTTLEGVFITAAIGLNSAATILVARQIGQANLEGIWQTSGGIWRLGLFAAAGLGFLFALTGFLLPTLYPHTTPQVQDWGFWAIVLNALFQPVKVSNMIFFGVLSSGGDTRYLLLSDVITVFGVGLPLAYLLAFPLGLGLWGIFLGRLLGEELVRISMFWWRYKSGRWFKLETILTAAIAGRQVLRIEQ</sequence>
<evidence type="ECO:0000256" key="6">
    <source>
        <dbReference type="ARBA" id="ARBA00022989"/>
    </source>
</evidence>
<accession>D7BCK4</accession>
<dbReference type="PANTHER" id="PTHR43298:SF2">
    <property type="entry name" value="FMN_FAD EXPORTER YEEO-RELATED"/>
    <property type="match status" value="1"/>
</dbReference>
<dbReference type="GO" id="GO:0006811">
    <property type="term" value="P:monoatomic ion transport"/>
    <property type="evidence" value="ECO:0007669"/>
    <property type="project" value="UniProtKB-KW"/>
</dbReference>